<dbReference type="AlphaFoldDB" id="A0A0M9A544"/>
<dbReference type="Proteomes" id="UP000053105">
    <property type="component" value="Unassembled WGS sequence"/>
</dbReference>
<feature type="transmembrane region" description="Helical" evidence="4">
    <location>
        <begin position="220"/>
        <end position="240"/>
    </location>
</feature>
<protein>
    <submittedName>
        <fullName evidence="5">Cuticle protein 21.3</fullName>
    </submittedName>
</protein>
<name>A0A0M9A544_9HYME</name>
<dbReference type="OrthoDB" id="6629390at2759"/>
<evidence type="ECO:0000256" key="1">
    <source>
        <dbReference type="ARBA" id="ARBA00022460"/>
    </source>
</evidence>
<reference evidence="5 6" key="1">
    <citation type="submission" date="2015-07" db="EMBL/GenBank/DDBJ databases">
        <title>The genome of Melipona quadrifasciata.</title>
        <authorList>
            <person name="Pan H."/>
            <person name="Kapheim K."/>
        </authorList>
    </citation>
    <scope>NUCLEOTIDE SEQUENCE [LARGE SCALE GENOMIC DNA]</scope>
    <source>
        <strain evidence="5">0111107301</strain>
        <tissue evidence="5">Whole body</tissue>
    </source>
</reference>
<keyword evidence="4" id="KW-1133">Transmembrane helix</keyword>
<evidence type="ECO:0000313" key="6">
    <source>
        <dbReference type="Proteomes" id="UP000053105"/>
    </source>
</evidence>
<keyword evidence="4" id="KW-0472">Membrane</keyword>
<feature type="region of interest" description="Disordered" evidence="3">
    <location>
        <begin position="1"/>
        <end position="23"/>
    </location>
</feature>
<evidence type="ECO:0000256" key="4">
    <source>
        <dbReference type="SAM" id="Phobius"/>
    </source>
</evidence>
<proteinExistence type="predicted"/>
<evidence type="ECO:0000313" key="5">
    <source>
        <dbReference type="EMBL" id="KOX76133.1"/>
    </source>
</evidence>
<dbReference type="Pfam" id="PF11018">
    <property type="entry name" value="Cuticle_3"/>
    <property type="match status" value="1"/>
</dbReference>
<dbReference type="GO" id="GO:0042302">
    <property type="term" value="F:structural constituent of cuticle"/>
    <property type="evidence" value="ECO:0007669"/>
    <property type="project" value="UniProtKB-KW"/>
</dbReference>
<gene>
    <name evidence="5" type="ORF">WN51_11849</name>
</gene>
<dbReference type="InterPro" id="IPR022727">
    <property type="entry name" value="Cuticle_C1"/>
</dbReference>
<dbReference type="PANTHER" id="PTHR39068:SF4">
    <property type="entry name" value="AGAP000382-PA"/>
    <property type="match status" value="1"/>
</dbReference>
<dbReference type="PANTHER" id="PTHR39068">
    <property type="entry name" value="LARVAL/PUPAL CUTICLE PROTEIN H1C-LIKE PROTEIN-RELATED"/>
    <property type="match status" value="1"/>
</dbReference>
<keyword evidence="2" id="KW-0677">Repeat</keyword>
<keyword evidence="6" id="KW-1185">Reference proteome</keyword>
<accession>A0A0M9A544</accession>
<keyword evidence="4" id="KW-0812">Transmembrane</keyword>
<sequence>MGTEEHNSKTRPSRPSWGNEISRPSESLELINKKIFHVSTSNSEDPQIVSSNLSDSAKHLSPLEEYLRMTMRLIASKSLSPRTSVILKDLYVKYKSNWGYNSNIDINREDWIKVIEHDDAYKETFAHLEKKKGSKENSSTSKKEQLETESRTLVKTKIPMEDTESPWFTLQTVQDSSFERPCSEIIQINDVFSDFSLADAGHDKTMKELVKQWMTKEERFLFIVLAALLAVANAGGPAAYDIATASGDLSSIGFSQESTQKGLGGQNVISSYTKSDDSAHSFVRVSSHSISNDALLNYDISHTYAAPYSYASAAPVIAKTAIAPAPLLAKTYAAPVAAAPLLAKSYAAPVAAAPLLTKTYAAPLLAKTYAAPLLAKTYTAPVAAAPLLAKTYAAPVAAAPLLAKTYAAPAYAATPLLAKTYAAAAPLSYAASTAPLSYAASAAPLSYAAPAAPLLAKSYGYTSYVPTIDKIAPAHGFAAASIAPAPLHSYAASKTYGYEHIPYSHTSFSGFGTSYAW</sequence>
<keyword evidence="1" id="KW-0193">Cuticle</keyword>
<feature type="region of interest" description="Disordered" evidence="3">
    <location>
        <begin position="129"/>
        <end position="149"/>
    </location>
</feature>
<evidence type="ECO:0000256" key="3">
    <source>
        <dbReference type="SAM" id="MobiDB-lite"/>
    </source>
</evidence>
<evidence type="ECO:0000256" key="2">
    <source>
        <dbReference type="ARBA" id="ARBA00022737"/>
    </source>
</evidence>
<dbReference type="STRING" id="166423.A0A0M9A544"/>
<organism evidence="5 6">
    <name type="scientific">Melipona quadrifasciata</name>
    <dbReference type="NCBI Taxonomy" id="166423"/>
    <lineage>
        <taxon>Eukaryota</taxon>
        <taxon>Metazoa</taxon>
        <taxon>Ecdysozoa</taxon>
        <taxon>Arthropoda</taxon>
        <taxon>Hexapoda</taxon>
        <taxon>Insecta</taxon>
        <taxon>Pterygota</taxon>
        <taxon>Neoptera</taxon>
        <taxon>Endopterygota</taxon>
        <taxon>Hymenoptera</taxon>
        <taxon>Apocrita</taxon>
        <taxon>Aculeata</taxon>
        <taxon>Apoidea</taxon>
        <taxon>Anthophila</taxon>
        <taxon>Apidae</taxon>
        <taxon>Melipona</taxon>
    </lineage>
</organism>
<dbReference type="EMBL" id="KQ435753">
    <property type="protein sequence ID" value="KOX76133.1"/>
    <property type="molecule type" value="Genomic_DNA"/>
</dbReference>